<gene>
    <name evidence="1" type="ORF">MNB_SV-3-235</name>
</gene>
<accession>A0A1W1BK80</accession>
<organism evidence="1">
    <name type="scientific">hydrothermal vent metagenome</name>
    <dbReference type="NCBI Taxonomy" id="652676"/>
    <lineage>
        <taxon>unclassified sequences</taxon>
        <taxon>metagenomes</taxon>
        <taxon>ecological metagenomes</taxon>
    </lineage>
</organism>
<sequence length="58" mass="6926">MKKYLRGHTKQYFSLSVIAMYSTLHKLCRLDSNYQYHDHAFRIEEYKTSPPATLQTTI</sequence>
<evidence type="ECO:0000313" key="1">
    <source>
        <dbReference type="EMBL" id="SFV53881.1"/>
    </source>
</evidence>
<dbReference type="EMBL" id="FPHI01000006">
    <property type="protein sequence ID" value="SFV53881.1"/>
    <property type="molecule type" value="Genomic_DNA"/>
</dbReference>
<dbReference type="AlphaFoldDB" id="A0A1W1BK80"/>
<name>A0A1W1BK80_9ZZZZ</name>
<protein>
    <submittedName>
        <fullName evidence="1">Uncharacterized protein</fullName>
    </submittedName>
</protein>
<reference evidence="1" key="1">
    <citation type="submission" date="2016-10" db="EMBL/GenBank/DDBJ databases">
        <authorList>
            <person name="de Groot N.N."/>
        </authorList>
    </citation>
    <scope>NUCLEOTIDE SEQUENCE</scope>
</reference>
<proteinExistence type="predicted"/>